<proteinExistence type="predicted"/>
<reference evidence="2 3" key="1">
    <citation type="submission" date="2023-03" db="EMBL/GenBank/DDBJ databases">
        <title>Genome insight into feeding habits of ladybird beetles.</title>
        <authorList>
            <person name="Li H.-S."/>
            <person name="Huang Y.-H."/>
            <person name="Pang H."/>
        </authorList>
    </citation>
    <scope>NUCLEOTIDE SEQUENCE [LARGE SCALE GENOMIC DNA]</scope>
    <source>
        <strain evidence="2">SYSU_2023b</strain>
        <tissue evidence="2">Whole body</tissue>
    </source>
</reference>
<feature type="compositionally biased region" description="Polar residues" evidence="1">
    <location>
        <begin position="15"/>
        <end position="24"/>
    </location>
</feature>
<protein>
    <submittedName>
        <fullName evidence="2">Uncharacterized protein</fullName>
    </submittedName>
</protein>
<dbReference type="AlphaFoldDB" id="A0AAW1UZ60"/>
<keyword evidence="3" id="KW-1185">Reference proteome</keyword>
<gene>
    <name evidence="2" type="ORF">WA026_016665</name>
</gene>
<sequence length="169" mass="18323">MAQGNDSPVYKRRLSQVTPQKAQTAIQNPITNNRNVRIAPNNNVIRQLLPKSPQKPTTLTKATPEKKTKAQGPFIDLTDEDDKRLNANQNNVKSIFPQGVSVNTAPKTTMSSVLPTVVSSTTPQVMYVVRSNSQIKQGLLTTSAGQEKAVSVNFQPTNGVINSLNPSSV</sequence>
<evidence type="ECO:0000313" key="2">
    <source>
        <dbReference type="EMBL" id="KAK9886393.1"/>
    </source>
</evidence>
<dbReference type="EMBL" id="JARQZJ010000100">
    <property type="protein sequence ID" value="KAK9886393.1"/>
    <property type="molecule type" value="Genomic_DNA"/>
</dbReference>
<feature type="region of interest" description="Disordered" evidence="1">
    <location>
        <begin position="50"/>
        <end position="76"/>
    </location>
</feature>
<dbReference type="Proteomes" id="UP001431783">
    <property type="component" value="Unassembled WGS sequence"/>
</dbReference>
<organism evidence="2 3">
    <name type="scientific">Henosepilachna vigintioctopunctata</name>
    <dbReference type="NCBI Taxonomy" id="420089"/>
    <lineage>
        <taxon>Eukaryota</taxon>
        <taxon>Metazoa</taxon>
        <taxon>Ecdysozoa</taxon>
        <taxon>Arthropoda</taxon>
        <taxon>Hexapoda</taxon>
        <taxon>Insecta</taxon>
        <taxon>Pterygota</taxon>
        <taxon>Neoptera</taxon>
        <taxon>Endopterygota</taxon>
        <taxon>Coleoptera</taxon>
        <taxon>Polyphaga</taxon>
        <taxon>Cucujiformia</taxon>
        <taxon>Coccinelloidea</taxon>
        <taxon>Coccinellidae</taxon>
        <taxon>Epilachninae</taxon>
        <taxon>Epilachnini</taxon>
        <taxon>Henosepilachna</taxon>
    </lineage>
</organism>
<name>A0AAW1UZ60_9CUCU</name>
<evidence type="ECO:0000256" key="1">
    <source>
        <dbReference type="SAM" id="MobiDB-lite"/>
    </source>
</evidence>
<feature type="region of interest" description="Disordered" evidence="1">
    <location>
        <begin position="1"/>
        <end position="24"/>
    </location>
</feature>
<accession>A0AAW1UZ60</accession>
<evidence type="ECO:0000313" key="3">
    <source>
        <dbReference type="Proteomes" id="UP001431783"/>
    </source>
</evidence>
<comment type="caution">
    <text evidence="2">The sequence shown here is derived from an EMBL/GenBank/DDBJ whole genome shotgun (WGS) entry which is preliminary data.</text>
</comment>